<dbReference type="EMBL" id="QGMG01001469">
    <property type="protein sequence ID" value="TVY47704.1"/>
    <property type="molecule type" value="Genomic_DNA"/>
</dbReference>
<proteinExistence type="predicted"/>
<evidence type="ECO:0000313" key="3">
    <source>
        <dbReference type="Proteomes" id="UP000481288"/>
    </source>
</evidence>
<keyword evidence="1" id="KW-0175">Coiled coil</keyword>
<comment type="caution">
    <text evidence="2">The sequence shown here is derived from an EMBL/GenBank/DDBJ whole genome shotgun (WGS) entry which is preliminary data.</text>
</comment>
<keyword evidence="3" id="KW-1185">Reference proteome</keyword>
<evidence type="ECO:0008006" key="4">
    <source>
        <dbReference type="Google" id="ProtNLM"/>
    </source>
</evidence>
<dbReference type="AlphaFoldDB" id="A0A7D8YGK6"/>
<evidence type="ECO:0000256" key="1">
    <source>
        <dbReference type="SAM" id="Coils"/>
    </source>
</evidence>
<dbReference type="PANTHER" id="PTHR37015">
    <property type="entry name" value="REVERSE TRANSCRIPTASE DOMAIN-CONTAINING PROTEIN"/>
    <property type="match status" value="1"/>
</dbReference>
<accession>A0A7D8YGK6</accession>
<organism evidence="2 3">
    <name type="scientific">Lachnellula cervina</name>
    <dbReference type="NCBI Taxonomy" id="1316786"/>
    <lineage>
        <taxon>Eukaryota</taxon>
        <taxon>Fungi</taxon>
        <taxon>Dikarya</taxon>
        <taxon>Ascomycota</taxon>
        <taxon>Pezizomycotina</taxon>
        <taxon>Leotiomycetes</taxon>
        <taxon>Helotiales</taxon>
        <taxon>Lachnaceae</taxon>
        <taxon>Lachnellula</taxon>
    </lineage>
</organism>
<dbReference type="PANTHER" id="PTHR37015:SF2">
    <property type="entry name" value="REVERSE TRANSCRIPTASE DOMAIN-CONTAINING PROTEIN"/>
    <property type="match status" value="1"/>
</dbReference>
<gene>
    <name evidence="2" type="ORF">LCER1_G009351</name>
</gene>
<name>A0A7D8YGK6_9HELO</name>
<evidence type="ECO:0000313" key="2">
    <source>
        <dbReference type="EMBL" id="TVY47704.1"/>
    </source>
</evidence>
<feature type="coiled-coil region" evidence="1">
    <location>
        <begin position="19"/>
        <end position="46"/>
    </location>
</feature>
<dbReference type="Proteomes" id="UP000481288">
    <property type="component" value="Unassembled WGS sequence"/>
</dbReference>
<reference evidence="2 3" key="1">
    <citation type="submission" date="2018-05" db="EMBL/GenBank/DDBJ databases">
        <title>Whole genome sequencing for identification of molecular markers to develop diagnostic detection tools for the regulated plant pathogen Lachnellula willkommii.</title>
        <authorList>
            <person name="Giroux E."/>
            <person name="Bilodeau G."/>
        </authorList>
    </citation>
    <scope>NUCLEOTIDE SEQUENCE [LARGE SCALE GENOMIC DNA]</scope>
    <source>
        <strain evidence="2 3">CBS 625.97</strain>
    </source>
</reference>
<dbReference type="OrthoDB" id="74545at2759"/>
<sequence length="856" mass="98363">MASHDVLPEMLATISEAKLKEVLSQRTKFESELQQLLNAVNNERDQRLKVKMLLDRIESVPSMSKIANTPRLRLDDIRHFATLERELHSQSERYKYSELYCRLTNEWVLVSEKGTVDLSSPVTLIDLTRQEKRDERIEWEKYVFTPLNTNTTAIADYLKELFAETGSNQEIQAAYQALRMSTQEFEDNLHNDKHFSQCDLKWIIGGLLRSDLLIDLKQKQLKELLNDNDLLLALEEHLKFRMLNLDNWEWSSSKKGIPINQRRGLSGRYRFFHDESLFDAIMLRYIGVKWSVFFQGAMTKFRASPGVWKSPSVAMPKEDQLRRDYFLGSPSAESDGTSKPANVEAHRLQHFKDEIFLEQLTKEEDEIRGAYDGNPEDGDTRKSSIQISQTLLHTIATEVLMKTHLGEDQVVVKTDFKWFGPTLPHSTIFTVLKFFNVSDKWISFFRKVLEAPVKFAEGGPGAAVRIRKRGTPPSNPLSDVLAEAIFFCMDFAFNRDTGGAILYRMHDDVWMWGQEHACVVGWNSIIKFTDLMGLVLNKQKTGSCKISGKVLELDYQVVPSLSKALPTGEVRWGLFLKLDSKSGRFIIDQIMVDKHISELSLQLDACKSVFDWIQVWNIYAVRFFTTHFGQSANCLGRDHLASVIKTFNRIQTSLFRSTGGSVTSTLKQMIKERSKMDDIPDGFLYFPTSLCGLDVKNPFTTPYLLRDNLPVHPKAVLDTYMMQEKAAYETAKTCFEKKTPFRNFNFPLEMSDRLKLEPFMSLEEFSKYREKTSAALFDAYTTLLSSTKCKKITKAISNHYVSLDTWSNLSAYHQSIVQLHASNMVSRFGEILIAEDGVLPTETVNRLRESRFKLQD</sequence>
<protein>
    <recommendedName>
        <fullName evidence="4">Reverse transcriptase domain-containing protein</fullName>
    </recommendedName>
</protein>